<dbReference type="SUPFAM" id="SSF53448">
    <property type="entry name" value="Nucleotide-diphospho-sugar transferases"/>
    <property type="match status" value="1"/>
</dbReference>
<dbReference type="InterPro" id="IPR001173">
    <property type="entry name" value="Glyco_trans_2-like"/>
</dbReference>
<dbReference type="EMBL" id="CP001810">
    <property type="protein sequence ID" value="ADL33157.1"/>
    <property type="molecule type" value="Genomic_DNA"/>
</dbReference>
<keyword evidence="3" id="KW-1185">Reference proteome</keyword>
<dbReference type="AlphaFoldDB" id="E0RZG0"/>
<evidence type="ECO:0000313" key="3">
    <source>
        <dbReference type="Proteomes" id="UP000001299"/>
    </source>
</evidence>
<evidence type="ECO:0000313" key="2">
    <source>
        <dbReference type="EMBL" id="ADL33157.1"/>
    </source>
</evidence>
<keyword evidence="2" id="KW-0808">Transferase</keyword>
<dbReference type="InterPro" id="IPR029044">
    <property type="entry name" value="Nucleotide-diphossugar_trans"/>
</dbReference>
<dbReference type="KEGG" id="bpb:bpr_I0409"/>
<dbReference type="eggNOG" id="COG0463">
    <property type="taxonomic scope" value="Bacteria"/>
</dbReference>
<dbReference type="PANTHER" id="PTHR22916">
    <property type="entry name" value="GLYCOSYLTRANSFERASE"/>
    <property type="match status" value="1"/>
</dbReference>
<reference evidence="2 3" key="1">
    <citation type="journal article" date="2010" name="PLoS ONE">
        <title>The glycobiome of the rumen bacterium Butyrivibrio proteoclasticus B316(T) highlights adaptation to a polysaccharide-rich environment.</title>
        <authorList>
            <person name="Kelly W.J."/>
            <person name="Leahy S.C."/>
            <person name="Altermann E."/>
            <person name="Yeoman C.J."/>
            <person name="Dunne J.C."/>
            <person name="Kong Z."/>
            <person name="Pacheco D.M."/>
            <person name="Li D."/>
            <person name="Noel S.J."/>
            <person name="Moon C.D."/>
            <person name="Cookson A.L."/>
            <person name="Attwood G.T."/>
        </authorList>
    </citation>
    <scope>NUCLEOTIDE SEQUENCE [LARGE SCALE GENOMIC DNA]</scope>
    <source>
        <strain evidence="3">ATCC 51982 / DSM 14932 / B316</strain>
    </source>
</reference>
<dbReference type="CAZy" id="GT2">
    <property type="family name" value="Glycosyltransferase Family 2"/>
</dbReference>
<dbReference type="Pfam" id="PF00535">
    <property type="entry name" value="Glycos_transf_2"/>
    <property type="match status" value="1"/>
</dbReference>
<accession>E0RZG0</accession>
<dbReference type="HOGENOM" id="CLU_025996_0_4_9"/>
<dbReference type="Gene3D" id="3.90.550.10">
    <property type="entry name" value="Spore Coat Polysaccharide Biosynthesis Protein SpsA, Chain A"/>
    <property type="match status" value="1"/>
</dbReference>
<feature type="domain" description="Glycosyltransferase 2-like" evidence="1">
    <location>
        <begin position="9"/>
        <end position="176"/>
    </location>
</feature>
<organism evidence="2 3">
    <name type="scientific">Butyrivibrio proteoclasticus (strain ATCC 51982 / DSM 14932 / B316)</name>
    <name type="common">Clostridium proteoclasticum</name>
    <dbReference type="NCBI Taxonomy" id="515622"/>
    <lineage>
        <taxon>Bacteria</taxon>
        <taxon>Bacillati</taxon>
        <taxon>Bacillota</taxon>
        <taxon>Clostridia</taxon>
        <taxon>Lachnospirales</taxon>
        <taxon>Lachnospiraceae</taxon>
        <taxon>Butyrivibrio</taxon>
    </lineage>
</organism>
<gene>
    <name evidence="2" type="ordered locus">bpr_I0409</name>
</gene>
<dbReference type="GO" id="GO:0016758">
    <property type="term" value="F:hexosyltransferase activity"/>
    <property type="evidence" value="ECO:0007669"/>
    <property type="project" value="UniProtKB-ARBA"/>
</dbReference>
<proteinExistence type="predicted"/>
<dbReference type="Proteomes" id="UP000001299">
    <property type="component" value="Chromosome 1"/>
</dbReference>
<dbReference type="STRING" id="515622.bpr_I0409"/>
<name>E0RZG0_BUTPB</name>
<protein>
    <submittedName>
        <fullName evidence="2">Glycosyl transferase GT2 family</fullName>
    </submittedName>
</protein>
<evidence type="ECO:0000259" key="1">
    <source>
        <dbReference type="Pfam" id="PF00535"/>
    </source>
</evidence>
<dbReference type="PANTHER" id="PTHR22916:SF3">
    <property type="entry name" value="UDP-GLCNAC:BETAGAL BETA-1,3-N-ACETYLGLUCOSAMINYLTRANSFERASE-LIKE PROTEIN 1"/>
    <property type="match status" value="1"/>
</dbReference>
<sequence length="343" mass="40212">MQHNELTLSVIMSVYETPVEYLHESIDSILNQTFREYEFIIIDDGCSNQDTVSCLKEYSIKDSRIKLIRNSENIGLTKSLNVGLDSCQGKYIARMDADDISMPERFAIQIEYMETHPEVSLLGANSIGFDGDKILFDESKINSRVRRPEIAEIRMLVQNTGFAHSTYMMRKSFLFEHGIRYNESLRYAQDYAITTDIILNDGKIHRIEKSLLKYREHEGQISNGFNGGQMECSIMTASKRLFNTFEGLSERECRIISQLPYNDSEYSPKETIMALKSMFQINRHLQKFNKYLFEREFRYYWYKKIMHVSKAEKKPWGVFKLFSICSVPSIISVKKEEHRYKNQ</sequence>